<comment type="caution">
    <text evidence="3">The sequence shown here is derived from an EMBL/GenBank/DDBJ whole genome shotgun (WGS) entry which is preliminary data.</text>
</comment>
<name>A0ABV8CJS2_9GAMM</name>
<accession>A0ABV8CJS2</accession>
<dbReference type="PANTHER" id="PTHR38773:SF1">
    <property type="entry name" value="PROTEIN SPRT"/>
    <property type="match status" value="1"/>
</dbReference>
<reference evidence="4" key="1">
    <citation type="journal article" date="2019" name="Int. J. Syst. Evol. Microbiol.">
        <title>The Global Catalogue of Microorganisms (GCM) 10K type strain sequencing project: providing services to taxonomists for standard genome sequencing and annotation.</title>
        <authorList>
            <consortium name="The Broad Institute Genomics Platform"/>
            <consortium name="The Broad Institute Genome Sequencing Center for Infectious Disease"/>
            <person name="Wu L."/>
            <person name="Ma J."/>
        </authorList>
    </citation>
    <scope>NUCLEOTIDE SEQUENCE [LARGE SCALE GENOMIC DNA]</scope>
    <source>
        <strain evidence="4">CCUG 54939</strain>
    </source>
</reference>
<evidence type="ECO:0000256" key="1">
    <source>
        <dbReference type="SAM" id="MobiDB-lite"/>
    </source>
</evidence>
<proteinExistence type="predicted"/>
<keyword evidence="4" id="KW-1185">Reference proteome</keyword>
<dbReference type="InterPro" id="IPR035240">
    <property type="entry name" value="SprT_Zn_ribbon"/>
</dbReference>
<sequence>MSLFKRLRGQPSEPSQDLTTAPQIPATPPQTRTRSHDSRISLTPALRARCEEALSQRLQQAEQALQQRWPRPVLRFNQRGKSAGTAHLQRWEIRLNAVLLAENQALFLHEVIAHELAHLLVFARHGRTRPHGPEWQRLMRQVFGLPARVTHDLDVSAVSGPQFAYRCGCRDHQLSLRRHNKVLRHQARYLCRHCGHALTAVTTASL</sequence>
<dbReference type="RefSeq" id="WP_377150330.1">
    <property type="nucleotide sequence ID" value="NZ_JBHSAF010000001.1"/>
</dbReference>
<dbReference type="EMBL" id="JBHSAF010000001">
    <property type="protein sequence ID" value="MFC3912230.1"/>
    <property type="molecule type" value="Genomic_DNA"/>
</dbReference>
<dbReference type="InterPro" id="IPR006640">
    <property type="entry name" value="SprT-like_domain"/>
</dbReference>
<protein>
    <submittedName>
        <fullName evidence="3">SprT family zinc-dependent metalloprotease</fullName>
    </submittedName>
</protein>
<gene>
    <name evidence="3" type="ORF">ACFOSS_01970</name>
</gene>
<dbReference type="NCBIfam" id="NF003421">
    <property type="entry name" value="PRK04860.1"/>
    <property type="match status" value="1"/>
</dbReference>
<feature type="domain" description="SprT-like" evidence="2">
    <location>
        <begin position="52"/>
        <end position="201"/>
    </location>
</feature>
<keyword evidence="3" id="KW-0645">Protease</keyword>
<organism evidence="3 4">
    <name type="scientific">Pseudaeromonas sharmana</name>
    <dbReference type="NCBI Taxonomy" id="328412"/>
    <lineage>
        <taxon>Bacteria</taxon>
        <taxon>Pseudomonadati</taxon>
        <taxon>Pseudomonadota</taxon>
        <taxon>Gammaproteobacteria</taxon>
        <taxon>Aeromonadales</taxon>
        <taxon>Aeromonadaceae</taxon>
        <taxon>Pseudaeromonas</taxon>
    </lineage>
</organism>
<dbReference type="PANTHER" id="PTHR38773">
    <property type="entry name" value="PROTEIN SPRT"/>
    <property type="match status" value="1"/>
</dbReference>
<dbReference type="SMART" id="SM00731">
    <property type="entry name" value="SprT"/>
    <property type="match status" value="1"/>
</dbReference>
<keyword evidence="3" id="KW-0482">Metalloprotease</keyword>
<dbReference type="Pfam" id="PF17283">
    <property type="entry name" value="Zn_ribbon_SprT"/>
    <property type="match status" value="1"/>
</dbReference>
<dbReference type="GO" id="GO:0008237">
    <property type="term" value="F:metallopeptidase activity"/>
    <property type="evidence" value="ECO:0007669"/>
    <property type="project" value="UniProtKB-KW"/>
</dbReference>
<dbReference type="Proteomes" id="UP001595692">
    <property type="component" value="Unassembled WGS sequence"/>
</dbReference>
<evidence type="ECO:0000313" key="3">
    <source>
        <dbReference type="EMBL" id="MFC3912230.1"/>
    </source>
</evidence>
<feature type="compositionally biased region" description="Low complexity" evidence="1">
    <location>
        <begin position="19"/>
        <end position="32"/>
    </location>
</feature>
<keyword evidence="3" id="KW-0378">Hydrolase</keyword>
<evidence type="ECO:0000259" key="2">
    <source>
        <dbReference type="SMART" id="SM00731"/>
    </source>
</evidence>
<feature type="region of interest" description="Disordered" evidence="1">
    <location>
        <begin position="1"/>
        <end position="38"/>
    </location>
</feature>
<evidence type="ECO:0000313" key="4">
    <source>
        <dbReference type="Proteomes" id="UP001595692"/>
    </source>
</evidence>
<dbReference type="Pfam" id="PF10263">
    <property type="entry name" value="SprT-like"/>
    <property type="match status" value="1"/>
</dbReference>